<feature type="compositionally biased region" description="Basic and acidic residues" evidence="1">
    <location>
        <begin position="84"/>
        <end position="107"/>
    </location>
</feature>
<organism evidence="2 3">
    <name type="scientific">Nannochloropsis gaditana</name>
    <dbReference type="NCBI Taxonomy" id="72520"/>
    <lineage>
        <taxon>Eukaryota</taxon>
        <taxon>Sar</taxon>
        <taxon>Stramenopiles</taxon>
        <taxon>Ochrophyta</taxon>
        <taxon>Eustigmatophyceae</taxon>
        <taxon>Eustigmatales</taxon>
        <taxon>Monodopsidaceae</taxon>
        <taxon>Nannochloropsis</taxon>
    </lineage>
</organism>
<protein>
    <submittedName>
        <fullName evidence="2">Uncharacterized protein</fullName>
    </submittedName>
</protein>
<feature type="non-terminal residue" evidence="2">
    <location>
        <position position="1"/>
    </location>
</feature>
<evidence type="ECO:0000313" key="2">
    <source>
        <dbReference type="EMBL" id="EWM21733.1"/>
    </source>
</evidence>
<dbReference type="Proteomes" id="UP000019335">
    <property type="component" value="Unassembled WGS sequence"/>
</dbReference>
<evidence type="ECO:0000313" key="3">
    <source>
        <dbReference type="Proteomes" id="UP000019335"/>
    </source>
</evidence>
<comment type="caution">
    <text evidence="2">The sequence shown here is derived from an EMBL/GenBank/DDBJ whole genome shotgun (WGS) entry which is preliminary data.</text>
</comment>
<feature type="compositionally biased region" description="Gly residues" evidence="1">
    <location>
        <begin position="44"/>
        <end position="62"/>
    </location>
</feature>
<reference evidence="2 3" key="1">
    <citation type="journal article" date="2014" name="Mol. Plant">
        <title>Chromosome Scale Genome Assembly and Transcriptome Profiling of Nannochloropsis gaditana in Nitrogen Depletion.</title>
        <authorList>
            <person name="Corteggiani Carpinelli E."/>
            <person name="Telatin A."/>
            <person name="Vitulo N."/>
            <person name="Forcato C."/>
            <person name="D'Angelo M."/>
            <person name="Schiavon R."/>
            <person name="Vezzi A."/>
            <person name="Giacometti G.M."/>
            <person name="Morosinotto T."/>
            <person name="Valle G."/>
        </authorList>
    </citation>
    <scope>NUCLEOTIDE SEQUENCE [LARGE SCALE GENOMIC DNA]</scope>
    <source>
        <strain evidence="2 3">B-31</strain>
    </source>
</reference>
<dbReference type="AlphaFoldDB" id="W7TDW0"/>
<name>W7TDW0_9STRA</name>
<keyword evidence="3" id="KW-1185">Reference proteome</keyword>
<gene>
    <name evidence="2" type="ORF">Naga_103969g1</name>
</gene>
<feature type="region of interest" description="Disordered" evidence="1">
    <location>
        <begin position="41"/>
        <end position="107"/>
    </location>
</feature>
<evidence type="ECO:0000256" key="1">
    <source>
        <dbReference type="SAM" id="MobiDB-lite"/>
    </source>
</evidence>
<accession>W7TDW0</accession>
<sequence length="107" mass="11018">RRGNPNHSAVARCRGKGRSAACAWCLVLIPPLPFLVVGVENAAGGEGGGRRPLGRRGAGASGRGELSDVVPNHHRSQVPRPVPRGREGGRREGGSEGGRKGGREGGK</sequence>
<proteinExistence type="predicted"/>
<dbReference type="EMBL" id="AZIL01002369">
    <property type="protein sequence ID" value="EWM21733.1"/>
    <property type="molecule type" value="Genomic_DNA"/>
</dbReference>